<reference evidence="2 3" key="1">
    <citation type="submission" date="2019-05" db="EMBL/GenBank/DDBJ databases">
        <title>The Complete Genome Sequence of the n-alkane-degrading Desulfoglaeba alkanexedens ALDC reveals multiple alkylsuccinate synthase gene clusters.</title>
        <authorList>
            <person name="Callaghan A.V."/>
            <person name="Davidova I.A."/>
            <person name="Duncan K.E."/>
            <person name="Morris B."/>
            <person name="McInerney M.J."/>
        </authorList>
    </citation>
    <scope>NUCLEOTIDE SEQUENCE [LARGE SCALE GENOMIC DNA]</scope>
    <source>
        <strain evidence="2 3">ALDC</strain>
    </source>
</reference>
<evidence type="ECO:0000313" key="2">
    <source>
        <dbReference type="EMBL" id="QCQ22251.1"/>
    </source>
</evidence>
<accession>A0A4V1ERN4</accession>
<evidence type="ECO:0000259" key="1">
    <source>
        <dbReference type="SMART" id="SM01078"/>
    </source>
</evidence>
<keyword evidence="3" id="KW-1185">Reference proteome</keyword>
<organism evidence="2 3">
    <name type="scientific">Desulfoglaeba alkanexedens ALDC</name>
    <dbReference type="NCBI Taxonomy" id="980445"/>
    <lineage>
        <taxon>Bacteria</taxon>
        <taxon>Pseudomonadati</taxon>
        <taxon>Thermodesulfobacteriota</taxon>
        <taxon>Syntrophobacteria</taxon>
        <taxon>Syntrophobacterales</taxon>
        <taxon>Syntrophobacteraceae</taxon>
        <taxon>Desulfoglaeba</taxon>
    </lineage>
</organism>
<name>A0A4V1ERN4_9BACT</name>
<dbReference type="OrthoDB" id="9789971at2"/>
<dbReference type="Proteomes" id="UP000298602">
    <property type="component" value="Chromosome"/>
</dbReference>
<dbReference type="EMBL" id="CP040098">
    <property type="protein sequence ID" value="QCQ22251.1"/>
    <property type="molecule type" value="Genomic_DNA"/>
</dbReference>
<dbReference type="SMART" id="SM01078">
    <property type="entry name" value="CGGC"/>
    <property type="match status" value="1"/>
</dbReference>
<reference evidence="2 3" key="2">
    <citation type="submission" date="2019-05" db="EMBL/GenBank/DDBJ databases">
        <authorList>
            <person name="Suflita J.M."/>
            <person name="Marks C.R."/>
        </authorList>
    </citation>
    <scope>NUCLEOTIDE SEQUENCE [LARGE SCALE GENOMIC DNA]</scope>
    <source>
        <strain evidence="2 3">ALDC</strain>
    </source>
</reference>
<dbReference type="InterPro" id="IPR014925">
    <property type="entry name" value="CGGC_dom"/>
</dbReference>
<gene>
    <name evidence="2" type="ORF">FDQ92_08815</name>
</gene>
<feature type="domain" description="CGGC" evidence="1">
    <location>
        <begin position="3"/>
        <end position="111"/>
    </location>
</feature>
<sequence>MKKVAIVGCGAYMEKGYGCPGEWRCLKAAALGEGTFKEPSQVTAFIRCECPGRTVVPNVGMAMKLSEIKPDAIYLSSCLVNAKPSCPYTTPEDLAQMLQSKTGIPVILGTHDYH</sequence>
<dbReference type="KEGG" id="dax:FDQ92_08815"/>
<dbReference type="Pfam" id="PF08821">
    <property type="entry name" value="CGGC"/>
    <property type="match status" value="1"/>
</dbReference>
<proteinExistence type="predicted"/>
<evidence type="ECO:0000313" key="3">
    <source>
        <dbReference type="Proteomes" id="UP000298602"/>
    </source>
</evidence>
<protein>
    <submittedName>
        <fullName evidence="2">CGGC domain-containing protein</fullName>
    </submittedName>
</protein>
<dbReference type="AlphaFoldDB" id="A0A4V1ERN4"/>
<dbReference type="RefSeq" id="WP_137424268.1">
    <property type="nucleotide sequence ID" value="NZ_CP040098.1"/>
</dbReference>